<evidence type="ECO:0000313" key="4">
    <source>
        <dbReference type="Proteomes" id="UP000001070"/>
    </source>
</evidence>
<dbReference type="HOGENOM" id="CLU_2529804_0_0_1"/>
<reference evidence="3 4" key="1">
    <citation type="journal article" date="2007" name="Nature">
        <title>Evolution of genes and genomes on the Drosophila phylogeny.</title>
        <authorList>
            <consortium name="Drosophila 12 Genomes Consortium"/>
            <person name="Clark A.G."/>
            <person name="Eisen M.B."/>
            <person name="Smith D.R."/>
            <person name="Bergman C.M."/>
            <person name="Oliver B."/>
            <person name="Markow T.A."/>
            <person name="Kaufman T.C."/>
            <person name="Kellis M."/>
            <person name="Gelbart W."/>
            <person name="Iyer V.N."/>
            <person name="Pollard D.A."/>
            <person name="Sackton T.B."/>
            <person name="Larracuente A.M."/>
            <person name="Singh N.D."/>
            <person name="Abad J.P."/>
            <person name="Abt D.N."/>
            <person name="Adryan B."/>
            <person name="Aguade M."/>
            <person name="Akashi H."/>
            <person name="Anderson W.W."/>
            <person name="Aquadro C.F."/>
            <person name="Ardell D.H."/>
            <person name="Arguello R."/>
            <person name="Artieri C.G."/>
            <person name="Barbash D.A."/>
            <person name="Barker D."/>
            <person name="Barsanti P."/>
            <person name="Batterham P."/>
            <person name="Batzoglou S."/>
            <person name="Begun D."/>
            <person name="Bhutkar A."/>
            <person name="Blanco E."/>
            <person name="Bosak S.A."/>
            <person name="Bradley R.K."/>
            <person name="Brand A.D."/>
            <person name="Brent M.R."/>
            <person name="Brooks A.N."/>
            <person name="Brown R.H."/>
            <person name="Butlin R.K."/>
            <person name="Caggese C."/>
            <person name="Calvi B.R."/>
            <person name="Bernardo de Carvalho A."/>
            <person name="Caspi A."/>
            <person name="Castrezana S."/>
            <person name="Celniker S.E."/>
            <person name="Chang J.L."/>
            <person name="Chapple C."/>
            <person name="Chatterji S."/>
            <person name="Chinwalla A."/>
            <person name="Civetta A."/>
            <person name="Clifton S.W."/>
            <person name="Comeron J.M."/>
            <person name="Costello J.C."/>
            <person name="Coyne J.A."/>
            <person name="Daub J."/>
            <person name="David R.G."/>
            <person name="Delcher A.L."/>
            <person name="Delehaunty K."/>
            <person name="Do C.B."/>
            <person name="Ebling H."/>
            <person name="Edwards K."/>
            <person name="Eickbush T."/>
            <person name="Evans J.D."/>
            <person name="Filipski A."/>
            <person name="Findeiss S."/>
            <person name="Freyhult E."/>
            <person name="Fulton L."/>
            <person name="Fulton R."/>
            <person name="Garcia A.C."/>
            <person name="Gardiner A."/>
            <person name="Garfield D.A."/>
            <person name="Garvin B.E."/>
            <person name="Gibson G."/>
            <person name="Gilbert D."/>
            <person name="Gnerre S."/>
            <person name="Godfrey J."/>
            <person name="Good R."/>
            <person name="Gotea V."/>
            <person name="Gravely B."/>
            <person name="Greenberg A.J."/>
            <person name="Griffiths-Jones S."/>
            <person name="Gross S."/>
            <person name="Guigo R."/>
            <person name="Gustafson E.A."/>
            <person name="Haerty W."/>
            <person name="Hahn M.W."/>
            <person name="Halligan D.L."/>
            <person name="Halpern A.L."/>
            <person name="Halter G.M."/>
            <person name="Han M.V."/>
            <person name="Heger A."/>
            <person name="Hillier L."/>
            <person name="Hinrichs A.S."/>
            <person name="Holmes I."/>
            <person name="Hoskins R.A."/>
            <person name="Hubisz M.J."/>
            <person name="Hultmark D."/>
            <person name="Huntley M.A."/>
            <person name="Jaffe D.B."/>
            <person name="Jagadeeshan S."/>
            <person name="Jeck W.R."/>
            <person name="Johnson J."/>
            <person name="Jones C.D."/>
            <person name="Jordan W.C."/>
            <person name="Karpen G.H."/>
            <person name="Kataoka E."/>
            <person name="Keightley P.D."/>
            <person name="Kheradpour P."/>
            <person name="Kirkness E.F."/>
            <person name="Koerich L.B."/>
            <person name="Kristiansen K."/>
            <person name="Kudrna D."/>
            <person name="Kulathinal R.J."/>
            <person name="Kumar S."/>
            <person name="Kwok R."/>
            <person name="Lander E."/>
            <person name="Langley C.H."/>
            <person name="Lapoint R."/>
            <person name="Lazzaro B.P."/>
            <person name="Lee S.J."/>
            <person name="Levesque L."/>
            <person name="Li R."/>
            <person name="Lin C.F."/>
            <person name="Lin M.F."/>
            <person name="Lindblad-Toh K."/>
            <person name="Llopart A."/>
            <person name="Long M."/>
            <person name="Low L."/>
            <person name="Lozovsky E."/>
            <person name="Lu J."/>
            <person name="Luo M."/>
            <person name="Machado C.A."/>
            <person name="Makalowski W."/>
            <person name="Marzo M."/>
            <person name="Matsuda M."/>
            <person name="Matzkin L."/>
            <person name="McAllister B."/>
            <person name="McBride C.S."/>
            <person name="McKernan B."/>
            <person name="McKernan K."/>
            <person name="Mendez-Lago M."/>
            <person name="Minx P."/>
            <person name="Mollenhauer M.U."/>
            <person name="Montooth K."/>
            <person name="Mount S.M."/>
            <person name="Mu X."/>
            <person name="Myers E."/>
            <person name="Negre B."/>
            <person name="Newfeld S."/>
            <person name="Nielsen R."/>
            <person name="Noor M.A."/>
            <person name="O'Grady P."/>
            <person name="Pachter L."/>
            <person name="Papaceit M."/>
            <person name="Parisi M.J."/>
            <person name="Parisi M."/>
            <person name="Parts L."/>
            <person name="Pedersen J.S."/>
            <person name="Pesole G."/>
            <person name="Phillippy A.M."/>
            <person name="Ponting C.P."/>
            <person name="Pop M."/>
            <person name="Porcelli D."/>
            <person name="Powell J.R."/>
            <person name="Prohaska S."/>
            <person name="Pruitt K."/>
            <person name="Puig M."/>
            <person name="Quesneville H."/>
            <person name="Ram K.R."/>
            <person name="Rand D."/>
            <person name="Rasmussen M.D."/>
            <person name="Reed L.K."/>
            <person name="Reenan R."/>
            <person name="Reily A."/>
            <person name="Remington K.A."/>
            <person name="Rieger T.T."/>
            <person name="Ritchie M.G."/>
            <person name="Robin C."/>
            <person name="Rogers Y.H."/>
            <person name="Rohde C."/>
            <person name="Rozas J."/>
            <person name="Rubenfield M.J."/>
            <person name="Ruiz A."/>
            <person name="Russo S."/>
            <person name="Salzberg S.L."/>
            <person name="Sanchez-Gracia A."/>
            <person name="Saranga D.J."/>
            <person name="Sato H."/>
            <person name="Schaeffer S.W."/>
            <person name="Schatz M.C."/>
            <person name="Schlenke T."/>
            <person name="Schwartz R."/>
            <person name="Segarra C."/>
            <person name="Singh R.S."/>
            <person name="Sirot L."/>
            <person name="Sirota M."/>
            <person name="Sisneros N.B."/>
            <person name="Smith C.D."/>
            <person name="Smith T.F."/>
            <person name="Spieth J."/>
            <person name="Stage D.E."/>
            <person name="Stark A."/>
            <person name="Stephan W."/>
            <person name="Strausberg R.L."/>
            <person name="Strempel S."/>
            <person name="Sturgill D."/>
            <person name="Sutton G."/>
            <person name="Sutton G.G."/>
            <person name="Tao W."/>
            <person name="Teichmann S."/>
            <person name="Tobari Y.N."/>
            <person name="Tomimura Y."/>
            <person name="Tsolas J.M."/>
            <person name="Valente V.L."/>
            <person name="Venter E."/>
            <person name="Venter J.C."/>
            <person name="Vicario S."/>
            <person name="Vieira F.G."/>
            <person name="Vilella A.J."/>
            <person name="Villasante A."/>
            <person name="Walenz B."/>
            <person name="Wang J."/>
            <person name="Wasserman M."/>
            <person name="Watts T."/>
            <person name="Wilson D."/>
            <person name="Wilson R.K."/>
            <person name="Wing R.A."/>
            <person name="Wolfner M.F."/>
            <person name="Wong A."/>
            <person name="Wong G.K."/>
            <person name="Wu C.I."/>
            <person name="Wu G."/>
            <person name="Yamamoto D."/>
            <person name="Yang H.P."/>
            <person name="Yang S.P."/>
            <person name="Yorke J.A."/>
            <person name="Yoshida K."/>
            <person name="Zdobnov E."/>
            <person name="Zhang P."/>
            <person name="Zhang Y."/>
            <person name="Zimin A.V."/>
            <person name="Baldwin J."/>
            <person name="Abdouelleil A."/>
            <person name="Abdulkadir J."/>
            <person name="Abebe A."/>
            <person name="Abera B."/>
            <person name="Abreu J."/>
            <person name="Acer S.C."/>
            <person name="Aftuck L."/>
            <person name="Alexander A."/>
            <person name="An P."/>
            <person name="Anderson E."/>
            <person name="Anderson S."/>
            <person name="Arachi H."/>
            <person name="Azer M."/>
            <person name="Bachantsang P."/>
            <person name="Barry A."/>
            <person name="Bayul T."/>
            <person name="Berlin A."/>
            <person name="Bessette D."/>
            <person name="Bloom T."/>
            <person name="Blye J."/>
            <person name="Boguslavskiy L."/>
            <person name="Bonnet C."/>
            <person name="Boukhgalter B."/>
            <person name="Bourzgui I."/>
            <person name="Brown A."/>
            <person name="Cahill P."/>
            <person name="Channer S."/>
            <person name="Cheshatsang Y."/>
            <person name="Chuda L."/>
            <person name="Citroen M."/>
            <person name="Collymore A."/>
            <person name="Cooke P."/>
            <person name="Costello M."/>
            <person name="D'Aco K."/>
            <person name="Daza R."/>
            <person name="De Haan G."/>
            <person name="DeGray S."/>
            <person name="DeMaso C."/>
            <person name="Dhargay N."/>
            <person name="Dooley K."/>
            <person name="Dooley E."/>
            <person name="Doricent M."/>
            <person name="Dorje P."/>
            <person name="Dorjee K."/>
            <person name="Dupes A."/>
            <person name="Elong R."/>
            <person name="Falk J."/>
            <person name="Farina A."/>
            <person name="Faro S."/>
            <person name="Ferguson D."/>
            <person name="Fisher S."/>
            <person name="Foley C.D."/>
            <person name="Franke A."/>
            <person name="Friedrich D."/>
            <person name="Gadbois L."/>
            <person name="Gearin G."/>
            <person name="Gearin C.R."/>
            <person name="Giannoukos G."/>
            <person name="Goode T."/>
            <person name="Graham J."/>
            <person name="Grandbois E."/>
            <person name="Grewal S."/>
            <person name="Gyaltsen K."/>
            <person name="Hafez N."/>
            <person name="Hagos B."/>
            <person name="Hall J."/>
            <person name="Henson C."/>
            <person name="Hollinger A."/>
            <person name="Honan T."/>
            <person name="Huard M.D."/>
            <person name="Hughes L."/>
            <person name="Hurhula B."/>
            <person name="Husby M.E."/>
            <person name="Kamat A."/>
            <person name="Kanga B."/>
            <person name="Kashin S."/>
            <person name="Khazanovich D."/>
            <person name="Kisner P."/>
            <person name="Lance K."/>
            <person name="Lara M."/>
            <person name="Lee W."/>
            <person name="Lennon N."/>
            <person name="Letendre F."/>
            <person name="LeVine R."/>
            <person name="Lipovsky A."/>
            <person name="Liu X."/>
            <person name="Liu J."/>
            <person name="Liu S."/>
            <person name="Lokyitsang T."/>
            <person name="Lokyitsang Y."/>
            <person name="Lubonja R."/>
            <person name="Lui A."/>
            <person name="MacDonald P."/>
            <person name="Magnisalis V."/>
            <person name="Maru K."/>
            <person name="Matthews C."/>
            <person name="McCusker W."/>
            <person name="McDonough S."/>
            <person name="Mehta T."/>
            <person name="Meldrim J."/>
            <person name="Meneus L."/>
            <person name="Mihai O."/>
            <person name="Mihalev A."/>
            <person name="Mihova T."/>
            <person name="Mittelman R."/>
            <person name="Mlenga V."/>
            <person name="Montmayeur A."/>
            <person name="Mulrain L."/>
            <person name="Navidi A."/>
            <person name="Naylor J."/>
            <person name="Negash T."/>
            <person name="Nguyen T."/>
            <person name="Nguyen N."/>
            <person name="Nicol R."/>
            <person name="Norbu C."/>
            <person name="Norbu N."/>
            <person name="Novod N."/>
            <person name="O'Neill B."/>
            <person name="Osman S."/>
            <person name="Markiewicz E."/>
            <person name="Oyono O.L."/>
            <person name="Patti C."/>
            <person name="Phunkhang P."/>
            <person name="Pierre F."/>
            <person name="Priest M."/>
            <person name="Raghuraman S."/>
            <person name="Rege F."/>
            <person name="Reyes R."/>
            <person name="Rise C."/>
            <person name="Rogov P."/>
            <person name="Ross K."/>
            <person name="Ryan E."/>
            <person name="Settipalli S."/>
            <person name="Shea T."/>
            <person name="Sherpa N."/>
            <person name="Shi L."/>
            <person name="Shih D."/>
            <person name="Sparrow T."/>
            <person name="Spaulding J."/>
            <person name="Stalker J."/>
            <person name="Stange-Thomann N."/>
            <person name="Stavropoulos S."/>
            <person name="Stone C."/>
            <person name="Strader C."/>
            <person name="Tesfaye S."/>
            <person name="Thomson T."/>
            <person name="Thoulutsang Y."/>
            <person name="Thoulutsang D."/>
            <person name="Topham K."/>
            <person name="Topping I."/>
            <person name="Tsamla T."/>
            <person name="Vassiliev H."/>
            <person name="Vo A."/>
            <person name="Wangchuk T."/>
            <person name="Wangdi T."/>
            <person name="Weiand M."/>
            <person name="Wilkinson J."/>
            <person name="Wilson A."/>
            <person name="Yadav S."/>
            <person name="Young G."/>
            <person name="Yu Q."/>
            <person name="Zembek L."/>
            <person name="Zhong D."/>
            <person name="Zimmer A."/>
            <person name="Zwirko Z."/>
            <person name="Jaffe D.B."/>
            <person name="Alvarez P."/>
            <person name="Brockman W."/>
            <person name="Butler J."/>
            <person name="Chin C."/>
            <person name="Gnerre S."/>
            <person name="Grabherr M."/>
            <person name="Kleber M."/>
            <person name="Mauceli E."/>
            <person name="MacCallum I."/>
        </authorList>
    </citation>
    <scope>NUCLEOTIDE SEQUENCE [LARGE SCALE GENOMIC DNA]</scope>
    <source>
        <strain evidence="4">Tucson 15287-2541.00</strain>
    </source>
</reference>
<proteinExistence type="predicted"/>
<gene>
    <name evidence="3" type="primary">Dgri\GH12266</name>
    <name evidence="3" type="ORF">Dgri_GH12266</name>
</gene>
<evidence type="ECO:0000256" key="2">
    <source>
        <dbReference type="SAM" id="SignalP"/>
    </source>
</evidence>
<name>B4JJF1_DROGR</name>
<evidence type="ECO:0000313" key="3">
    <source>
        <dbReference type="EMBL" id="EDV99703.1"/>
    </source>
</evidence>
<protein>
    <submittedName>
        <fullName evidence="3">GH12266</fullName>
    </submittedName>
</protein>
<feature type="chain" id="PRO_5002809034" evidence="2">
    <location>
        <begin position="22"/>
        <end position="84"/>
    </location>
</feature>
<dbReference type="AlphaFoldDB" id="B4JJF1"/>
<accession>B4JJF1</accession>
<feature type="compositionally biased region" description="Acidic residues" evidence="1">
    <location>
        <begin position="73"/>
        <end position="84"/>
    </location>
</feature>
<dbReference type="InParanoid" id="B4JJF1"/>
<keyword evidence="4" id="KW-1185">Reference proteome</keyword>
<dbReference type="Proteomes" id="UP000001070">
    <property type="component" value="Unassembled WGS sequence"/>
</dbReference>
<feature type="signal peptide" evidence="2">
    <location>
        <begin position="1"/>
        <end position="21"/>
    </location>
</feature>
<organism evidence="4">
    <name type="scientific">Drosophila grimshawi</name>
    <name type="common">Hawaiian fruit fly</name>
    <name type="synonym">Idiomyia grimshawi</name>
    <dbReference type="NCBI Taxonomy" id="7222"/>
    <lineage>
        <taxon>Eukaryota</taxon>
        <taxon>Metazoa</taxon>
        <taxon>Ecdysozoa</taxon>
        <taxon>Arthropoda</taxon>
        <taxon>Hexapoda</taxon>
        <taxon>Insecta</taxon>
        <taxon>Pterygota</taxon>
        <taxon>Neoptera</taxon>
        <taxon>Endopterygota</taxon>
        <taxon>Diptera</taxon>
        <taxon>Brachycera</taxon>
        <taxon>Muscomorpha</taxon>
        <taxon>Ephydroidea</taxon>
        <taxon>Drosophilidae</taxon>
        <taxon>Drosophila</taxon>
        <taxon>Hawaiian Drosophila</taxon>
    </lineage>
</organism>
<evidence type="ECO:0000256" key="1">
    <source>
        <dbReference type="SAM" id="MobiDB-lite"/>
    </source>
</evidence>
<keyword evidence="2" id="KW-0732">Signal</keyword>
<sequence length="84" mass="9166">MSGRLSIVAICNCIYWPLGQARSAGTDQSSAEAATVVRVVPVVLLVGQVGNGDIWLQHYAPNVASDEDKDKHEDEDEDEESVYF</sequence>
<dbReference type="EMBL" id="CH916370">
    <property type="protein sequence ID" value="EDV99703.1"/>
    <property type="molecule type" value="Genomic_DNA"/>
</dbReference>
<feature type="region of interest" description="Disordered" evidence="1">
    <location>
        <begin position="65"/>
        <end position="84"/>
    </location>
</feature>